<dbReference type="EMBL" id="CM056741">
    <property type="protein sequence ID" value="KAJ8686827.1"/>
    <property type="molecule type" value="Genomic_DNA"/>
</dbReference>
<evidence type="ECO:0000313" key="1">
    <source>
        <dbReference type="EMBL" id="KAJ8686827.1"/>
    </source>
</evidence>
<accession>A0ACC2PTS6</accession>
<comment type="caution">
    <text evidence="1">The sequence shown here is derived from an EMBL/GenBank/DDBJ whole genome shotgun (WGS) entry which is preliminary data.</text>
</comment>
<gene>
    <name evidence="1" type="ORF">QAD02_022621</name>
</gene>
<keyword evidence="2" id="KW-1185">Reference proteome</keyword>
<reference evidence="1" key="1">
    <citation type="submission" date="2023-04" db="EMBL/GenBank/DDBJ databases">
        <title>A chromosome-level genome assembly of the parasitoid wasp Eretmocerus hayati.</title>
        <authorList>
            <person name="Zhong Y."/>
            <person name="Liu S."/>
            <person name="Liu Y."/>
        </authorList>
    </citation>
    <scope>NUCLEOTIDE SEQUENCE</scope>
    <source>
        <strain evidence="1">ZJU_SS_LIU_2023</strain>
    </source>
</reference>
<name>A0ACC2PTS6_9HYME</name>
<protein>
    <submittedName>
        <fullName evidence="1">Uncharacterized protein</fullName>
    </submittedName>
</protein>
<sequence>MVNFPSARGSQSTKRVKSLQRMTKVLSNKKYQNKRDSNTVQNPLAGAKKTKKRVPKPLVFDAKSWHEFEEKWSSIEPFQDPSDEDKENVNFENQANNDKVKWRVASKDPKTLSRKLSSVAVTNKSPKYGSLNNTRRSKSESQNMDRTRYNRSDSRFHDVRDVRVNLIKLPDKLLQSLCKSRSISIDSSKFQGVASEKKSRGRTRVKTNAPIKKKPGRPRGDTRFCGSIEKYFRQERKPSVNSSSDSSEITSELEEPVNKKMKLDDSQPVEMDPLAMDTKENQDQNEVPDDCGKEIDKFAKEEEELDSIYADLEKRYKRCRN</sequence>
<dbReference type="Proteomes" id="UP001239111">
    <property type="component" value="Chromosome 1"/>
</dbReference>
<evidence type="ECO:0000313" key="2">
    <source>
        <dbReference type="Proteomes" id="UP001239111"/>
    </source>
</evidence>
<proteinExistence type="predicted"/>
<organism evidence="1 2">
    <name type="scientific">Eretmocerus hayati</name>
    <dbReference type="NCBI Taxonomy" id="131215"/>
    <lineage>
        <taxon>Eukaryota</taxon>
        <taxon>Metazoa</taxon>
        <taxon>Ecdysozoa</taxon>
        <taxon>Arthropoda</taxon>
        <taxon>Hexapoda</taxon>
        <taxon>Insecta</taxon>
        <taxon>Pterygota</taxon>
        <taxon>Neoptera</taxon>
        <taxon>Endopterygota</taxon>
        <taxon>Hymenoptera</taxon>
        <taxon>Apocrita</taxon>
        <taxon>Proctotrupomorpha</taxon>
        <taxon>Chalcidoidea</taxon>
        <taxon>Aphelinidae</taxon>
        <taxon>Aphelininae</taxon>
        <taxon>Eretmocerus</taxon>
    </lineage>
</organism>